<proteinExistence type="predicted"/>
<comment type="caution">
    <text evidence="3">The sequence shown here is derived from an EMBL/GenBank/DDBJ whole genome shotgun (WGS) entry which is preliminary data.</text>
</comment>
<dbReference type="InterPro" id="IPR018247">
    <property type="entry name" value="EF_Hand_1_Ca_BS"/>
</dbReference>
<accession>A0A420WNE7</accession>
<dbReference type="GO" id="GO:0005509">
    <property type="term" value="F:calcium ion binding"/>
    <property type="evidence" value="ECO:0007669"/>
    <property type="project" value="InterPro"/>
</dbReference>
<dbReference type="Pfam" id="PF13202">
    <property type="entry name" value="EF-hand_5"/>
    <property type="match status" value="2"/>
</dbReference>
<reference evidence="3 4" key="1">
    <citation type="submission" date="2018-10" db="EMBL/GenBank/DDBJ databases">
        <title>Comparative analysis of microorganisms from saline springs in Andes Mountain Range, Colombia.</title>
        <authorList>
            <person name="Rubin E."/>
        </authorList>
    </citation>
    <scope>NUCLEOTIDE SEQUENCE [LARGE SCALE GENOMIC DNA]</scope>
    <source>
        <strain evidence="3 4">USBA 36</strain>
    </source>
</reference>
<evidence type="ECO:0000259" key="2">
    <source>
        <dbReference type="Pfam" id="PF13202"/>
    </source>
</evidence>
<sequence length="168" mass="18448">MKTLSRFIFAAALLLPAAVLADVPALDRLIETNRSVCEIKPAQRCIDAGWAFADANRDGVLELAEIQRVRRLTEQWVLTKGKSLPPRQQGSIVMGLMLVDSAGLPTLFSNYDLNGDGRLTQAEMFADVKLDNRPLPWILADRNAVDLQASRRKLGALGPLLDGVIARK</sequence>
<feature type="domain" description="EF-hand" evidence="2">
    <location>
        <begin position="107"/>
        <end position="123"/>
    </location>
</feature>
<protein>
    <submittedName>
        <fullName evidence="3">EF hand domain-containing protein</fullName>
    </submittedName>
</protein>
<organism evidence="3 4">
    <name type="scientific">Oceanibaculum indicum</name>
    <dbReference type="NCBI Taxonomy" id="526216"/>
    <lineage>
        <taxon>Bacteria</taxon>
        <taxon>Pseudomonadati</taxon>
        <taxon>Pseudomonadota</taxon>
        <taxon>Alphaproteobacteria</taxon>
        <taxon>Rhodospirillales</taxon>
        <taxon>Oceanibaculaceae</taxon>
        <taxon>Oceanibaculum</taxon>
    </lineage>
</organism>
<dbReference type="PROSITE" id="PS00018">
    <property type="entry name" value="EF_HAND_1"/>
    <property type="match status" value="2"/>
</dbReference>
<feature type="signal peptide" evidence="1">
    <location>
        <begin position="1"/>
        <end position="21"/>
    </location>
</feature>
<name>A0A420WNE7_9PROT</name>
<dbReference type="SUPFAM" id="SSF47473">
    <property type="entry name" value="EF-hand"/>
    <property type="match status" value="1"/>
</dbReference>
<evidence type="ECO:0000256" key="1">
    <source>
        <dbReference type="SAM" id="SignalP"/>
    </source>
</evidence>
<feature type="domain" description="EF-hand" evidence="2">
    <location>
        <begin position="52"/>
        <end position="69"/>
    </location>
</feature>
<dbReference type="AlphaFoldDB" id="A0A420WNE7"/>
<dbReference type="RefSeq" id="WP_183077828.1">
    <property type="nucleotide sequence ID" value="NZ_RBIG01000001.1"/>
</dbReference>
<dbReference type="EMBL" id="RBIG01000001">
    <property type="protein sequence ID" value="RKQ72554.1"/>
    <property type="molecule type" value="Genomic_DNA"/>
</dbReference>
<keyword evidence="1" id="KW-0732">Signal</keyword>
<dbReference type="Gene3D" id="1.10.238.10">
    <property type="entry name" value="EF-hand"/>
    <property type="match status" value="1"/>
</dbReference>
<evidence type="ECO:0000313" key="3">
    <source>
        <dbReference type="EMBL" id="RKQ72554.1"/>
    </source>
</evidence>
<gene>
    <name evidence="3" type="ORF">BCL74_0322</name>
</gene>
<dbReference type="InterPro" id="IPR002048">
    <property type="entry name" value="EF_hand_dom"/>
</dbReference>
<dbReference type="InterPro" id="IPR011992">
    <property type="entry name" value="EF-hand-dom_pair"/>
</dbReference>
<evidence type="ECO:0000313" key="4">
    <source>
        <dbReference type="Proteomes" id="UP000277424"/>
    </source>
</evidence>
<feature type="chain" id="PRO_5019587302" evidence="1">
    <location>
        <begin position="22"/>
        <end position="168"/>
    </location>
</feature>
<dbReference type="Proteomes" id="UP000277424">
    <property type="component" value="Unassembled WGS sequence"/>
</dbReference>